<dbReference type="InterPro" id="IPR011995">
    <property type="entry name" value="OMPdecase_type-2"/>
</dbReference>
<gene>
    <name evidence="7" type="primary">pyrF_40</name>
    <name evidence="7" type="ORF">SDC9_152782</name>
</gene>
<evidence type="ECO:0000256" key="4">
    <source>
        <dbReference type="ARBA" id="ARBA00022793"/>
    </source>
</evidence>
<dbReference type="EC" id="4.1.1.23" evidence="2"/>
<reference evidence="7" key="1">
    <citation type="submission" date="2019-08" db="EMBL/GenBank/DDBJ databases">
        <authorList>
            <person name="Kucharzyk K."/>
            <person name="Murdoch R.W."/>
            <person name="Higgins S."/>
            <person name="Loffler F."/>
        </authorList>
    </citation>
    <scope>NUCLEOTIDE SEQUENCE</scope>
</reference>
<keyword evidence="5" id="KW-0665">Pyrimidine biosynthesis</keyword>
<accession>A0A645EU24</accession>
<dbReference type="PANTHER" id="PTHR43375:SF1">
    <property type="entry name" value="OROTIDINE 5'-PHOSPHATE DECARBOXYLASE"/>
    <property type="match status" value="1"/>
</dbReference>
<dbReference type="EMBL" id="VSSQ01051433">
    <property type="protein sequence ID" value="MPN05531.1"/>
    <property type="molecule type" value="Genomic_DNA"/>
</dbReference>
<organism evidence="7">
    <name type="scientific">bioreactor metagenome</name>
    <dbReference type="NCBI Taxonomy" id="1076179"/>
    <lineage>
        <taxon>unclassified sequences</taxon>
        <taxon>metagenomes</taxon>
        <taxon>ecological metagenomes</taxon>
    </lineage>
</organism>
<evidence type="ECO:0000256" key="1">
    <source>
        <dbReference type="ARBA" id="ARBA00004861"/>
    </source>
</evidence>
<evidence type="ECO:0000256" key="3">
    <source>
        <dbReference type="ARBA" id="ARBA00021923"/>
    </source>
</evidence>
<evidence type="ECO:0000256" key="2">
    <source>
        <dbReference type="ARBA" id="ARBA00012321"/>
    </source>
</evidence>
<dbReference type="PANTHER" id="PTHR43375">
    <property type="entry name" value="OROTIDINE 5'-PHOSPHATE DECARBOXYLASE"/>
    <property type="match status" value="1"/>
</dbReference>
<dbReference type="Gene3D" id="3.20.20.70">
    <property type="entry name" value="Aldolase class I"/>
    <property type="match status" value="1"/>
</dbReference>
<comment type="caution">
    <text evidence="7">The sequence shown here is derived from an EMBL/GenBank/DDBJ whole genome shotgun (WGS) entry which is preliminary data.</text>
</comment>
<dbReference type="GO" id="GO:0044205">
    <property type="term" value="P:'de novo' UMP biosynthetic process"/>
    <property type="evidence" value="ECO:0007669"/>
    <property type="project" value="UniProtKB-UniPathway"/>
</dbReference>
<evidence type="ECO:0000256" key="6">
    <source>
        <dbReference type="ARBA" id="ARBA00033428"/>
    </source>
</evidence>
<keyword evidence="7" id="KW-0456">Lyase</keyword>
<evidence type="ECO:0000313" key="7">
    <source>
        <dbReference type="EMBL" id="MPN05531.1"/>
    </source>
</evidence>
<protein>
    <recommendedName>
        <fullName evidence="3">Orotidine 5'-phosphate decarboxylase</fullName>
        <ecNumber evidence="2">4.1.1.23</ecNumber>
    </recommendedName>
    <alternativeName>
        <fullName evidence="6">OMP decarboxylase</fullName>
    </alternativeName>
</protein>
<dbReference type="AlphaFoldDB" id="A0A645EU24"/>
<proteinExistence type="predicted"/>
<dbReference type="InterPro" id="IPR011060">
    <property type="entry name" value="RibuloseP-bd_barrel"/>
</dbReference>
<name>A0A645EU24_9ZZZZ</name>
<comment type="pathway">
    <text evidence="1">Pyrimidine metabolism; UMP biosynthesis via de novo pathway; UMP from orotate: step 2/2.</text>
</comment>
<dbReference type="GO" id="GO:0004590">
    <property type="term" value="F:orotidine-5'-phosphate decarboxylase activity"/>
    <property type="evidence" value="ECO:0007669"/>
    <property type="project" value="UniProtKB-EC"/>
</dbReference>
<keyword evidence="4" id="KW-0210">Decarboxylase</keyword>
<dbReference type="UniPathway" id="UPA00070">
    <property type="reaction ID" value="UER00120"/>
</dbReference>
<dbReference type="InterPro" id="IPR013785">
    <property type="entry name" value="Aldolase_TIM"/>
</dbReference>
<sequence length="122" mass="13398">MKIGDRYIYEIMAQRVETWGKTAPGEGKYTQVGAVVGATYPDQMKSLREQMPNTFFLVPGYGAQGATARDIASAFDVRGEGAVINSSRGIICAWQKGYDEKDFVKAAQKEAILMRDAILAQI</sequence>
<dbReference type="SUPFAM" id="SSF51366">
    <property type="entry name" value="Ribulose-phoshate binding barrel"/>
    <property type="match status" value="1"/>
</dbReference>
<evidence type="ECO:0000256" key="5">
    <source>
        <dbReference type="ARBA" id="ARBA00022975"/>
    </source>
</evidence>